<keyword evidence="7" id="KW-1185">Reference proteome</keyword>
<comment type="subcellular location">
    <subcellularLocation>
        <location evidence="3">Cytoplasm</location>
    </subcellularLocation>
</comment>
<feature type="binding site" evidence="3">
    <location>
        <position position="260"/>
    </location>
    <ligand>
        <name>NAD(+)</name>
        <dbReference type="ChEBI" id="CHEBI:57540"/>
    </ligand>
</feature>
<gene>
    <name evidence="3" type="primary">cobB</name>
    <name evidence="6" type="ORF">SAMN04490186_2163</name>
</gene>
<comment type="catalytic activity">
    <reaction evidence="3">
        <text>N(6)-succinyl-L-lysyl-[protein] + NAD(+) + H2O = 2''-O-succinyl-ADP-D-ribose + nicotinamide + L-lysyl-[protein]</text>
        <dbReference type="Rhea" id="RHEA:47668"/>
        <dbReference type="Rhea" id="RHEA-COMP:9752"/>
        <dbReference type="Rhea" id="RHEA-COMP:11877"/>
        <dbReference type="ChEBI" id="CHEBI:15377"/>
        <dbReference type="ChEBI" id="CHEBI:17154"/>
        <dbReference type="ChEBI" id="CHEBI:29969"/>
        <dbReference type="ChEBI" id="CHEBI:57540"/>
        <dbReference type="ChEBI" id="CHEBI:87830"/>
        <dbReference type="ChEBI" id="CHEBI:87832"/>
    </reaction>
</comment>
<dbReference type="InterPro" id="IPR050134">
    <property type="entry name" value="NAD-dep_sirtuin_deacylases"/>
</dbReference>
<feature type="binding site" evidence="3">
    <location>
        <begin position="242"/>
        <end position="244"/>
    </location>
    <ligand>
        <name>NAD(+)</name>
        <dbReference type="ChEBI" id="CHEBI:57540"/>
    </ligand>
</feature>
<feature type="binding site" evidence="3 4">
    <location>
        <position position="176"/>
    </location>
    <ligand>
        <name>Zn(2+)</name>
        <dbReference type="ChEBI" id="CHEBI:29105"/>
    </ligand>
</feature>
<feature type="domain" description="Deacetylase sirtuin-type" evidence="5">
    <location>
        <begin position="14"/>
        <end position="278"/>
    </location>
</feature>
<keyword evidence="2 3" id="KW-0520">NAD</keyword>
<dbReference type="InterPro" id="IPR026590">
    <property type="entry name" value="Ssirtuin_cat_dom"/>
</dbReference>
<feature type="binding site" evidence="3">
    <location>
        <position position="88"/>
    </location>
    <ligand>
        <name>substrate</name>
    </ligand>
</feature>
<dbReference type="InterPro" id="IPR029035">
    <property type="entry name" value="DHS-like_NAD/FAD-binding_dom"/>
</dbReference>
<comment type="caution">
    <text evidence="3">Lacks conserved residue(s) required for the propagation of feature annotation.</text>
</comment>
<reference evidence="6 7" key="1">
    <citation type="submission" date="2016-10" db="EMBL/GenBank/DDBJ databases">
        <authorList>
            <person name="Varghese N."/>
            <person name="Submissions S."/>
        </authorList>
    </citation>
    <scope>NUCLEOTIDE SEQUENCE [LARGE SCALE GENOMIC DNA]</scope>
    <source>
        <strain evidence="6 7">BS2976</strain>
    </source>
</reference>
<sequence>MPPFPNAGSFMKPKHEDFGASWAALERAREVVSNARHIVCFTGAGISAESGIATYRDPLTGIWAEHDPRTLETASVFRRNPQLVWGWYLWRRQQVTNAQPNAAHFAVAQLAATGRKVSVITQNVDDLHERAGSGDVLHLHGSLSTPKCFACHRPGTLPQHQMPLPAGGALVEPPRCERCSGRLRPNVVWYGEDLPSDVWKSAIASVKSCDVLISVGTSGIVTPAADIPWLALSSGATVIHVNTEDVSTAEPNELMLIGKATEVLLKLFALVTRAEQPQ</sequence>
<comment type="domain">
    <text evidence="3">2 residues (Tyr-88 and Arg-91) present in a large hydrophobic pocket are probably involved in substrate specificity. They are important for desuccinylation activity, but dispensable for deacetylation activity.</text>
</comment>
<dbReference type="PANTHER" id="PTHR11085">
    <property type="entry name" value="NAD-DEPENDENT PROTEIN DEACYLASE SIRTUIN-5, MITOCHONDRIAL-RELATED"/>
    <property type="match status" value="1"/>
</dbReference>
<dbReference type="Proteomes" id="UP000198740">
    <property type="component" value="Unassembled WGS sequence"/>
</dbReference>
<comment type="cofactor">
    <cofactor evidence="3">
        <name>Zn(2+)</name>
        <dbReference type="ChEBI" id="CHEBI:29105"/>
    </cofactor>
    <text evidence="3">Binds 1 zinc ion per subunit.</text>
</comment>
<comment type="similarity">
    <text evidence="3">Belongs to the sirtuin family. Class III subfamily.</text>
</comment>
<feature type="active site" description="Proton acceptor" evidence="3 4">
    <location>
        <position position="140"/>
    </location>
</feature>
<dbReference type="InterPro" id="IPR003000">
    <property type="entry name" value="Sirtuin"/>
</dbReference>
<dbReference type="PROSITE" id="PS50305">
    <property type="entry name" value="SIRTUIN"/>
    <property type="match status" value="1"/>
</dbReference>
<comment type="catalytic activity">
    <reaction evidence="3">
        <text>N(6)-acetyl-L-lysyl-[protein] + NAD(+) + H2O = 2''-O-acetyl-ADP-D-ribose + nicotinamide + L-lysyl-[protein]</text>
        <dbReference type="Rhea" id="RHEA:43636"/>
        <dbReference type="Rhea" id="RHEA-COMP:9752"/>
        <dbReference type="Rhea" id="RHEA-COMP:10731"/>
        <dbReference type="ChEBI" id="CHEBI:15377"/>
        <dbReference type="ChEBI" id="CHEBI:17154"/>
        <dbReference type="ChEBI" id="CHEBI:29969"/>
        <dbReference type="ChEBI" id="CHEBI:57540"/>
        <dbReference type="ChEBI" id="CHEBI:61930"/>
        <dbReference type="ChEBI" id="CHEBI:83767"/>
        <dbReference type="EC" id="2.3.1.286"/>
    </reaction>
</comment>
<feature type="binding site" evidence="3 4">
    <location>
        <position position="179"/>
    </location>
    <ligand>
        <name>Zn(2+)</name>
        <dbReference type="ChEBI" id="CHEBI:29105"/>
    </ligand>
</feature>
<dbReference type="EC" id="2.3.1.286" evidence="3"/>
<dbReference type="InterPro" id="IPR027546">
    <property type="entry name" value="Sirtuin_class_III"/>
</dbReference>
<comment type="function">
    <text evidence="3">NAD-dependent lysine deacetylase and desuccinylase that specifically removes acetyl and succinyl groups on target proteins. Modulates the activities of several proteins which are inactive in their acylated form.</text>
</comment>
<name>A0ABY0THG9_9PSED</name>
<feature type="binding site" evidence="3">
    <location>
        <begin position="216"/>
        <end position="218"/>
    </location>
    <ligand>
        <name>NAD(+)</name>
        <dbReference type="ChEBI" id="CHEBI:57540"/>
    </ligand>
</feature>
<feature type="binding site" evidence="3 4">
    <location>
        <position position="148"/>
    </location>
    <ligand>
        <name>Zn(2+)</name>
        <dbReference type="ChEBI" id="CHEBI:29105"/>
    </ligand>
</feature>
<dbReference type="EMBL" id="FNKM01000002">
    <property type="protein sequence ID" value="SDQ84082.1"/>
    <property type="molecule type" value="Genomic_DNA"/>
</dbReference>
<dbReference type="NCBIfam" id="NF001753">
    <property type="entry name" value="PRK00481.1-3"/>
    <property type="match status" value="1"/>
</dbReference>
<evidence type="ECO:0000256" key="4">
    <source>
        <dbReference type="PROSITE-ProRule" id="PRU00236"/>
    </source>
</evidence>
<feature type="binding site" evidence="3">
    <location>
        <begin position="122"/>
        <end position="125"/>
    </location>
    <ligand>
        <name>NAD(+)</name>
        <dbReference type="ChEBI" id="CHEBI:57540"/>
    </ligand>
</feature>
<dbReference type="PANTHER" id="PTHR11085:SF10">
    <property type="entry name" value="NAD-DEPENDENT PROTEIN DEACYLASE SIRTUIN-5, MITOCHONDRIAL-RELATED"/>
    <property type="match status" value="1"/>
</dbReference>
<evidence type="ECO:0000256" key="3">
    <source>
        <dbReference type="HAMAP-Rule" id="MF_01121"/>
    </source>
</evidence>
<keyword evidence="1" id="KW-0808">Transferase</keyword>
<feature type="binding site" evidence="3">
    <location>
        <position position="91"/>
    </location>
    <ligand>
        <name>substrate</name>
    </ligand>
</feature>
<evidence type="ECO:0000256" key="2">
    <source>
        <dbReference type="ARBA" id="ARBA00023027"/>
    </source>
</evidence>
<dbReference type="Gene3D" id="3.40.50.1220">
    <property type="entry name" value="TPP-binding domain"/>
    <property type="match status" value="1"/>
</dbReference>
<keyword evidence="3 4" id="KW-0479">Metal-binding</keyword>
<keyword evidence="3 4" id="KW-0862">Zinc</keyword>
<evidence type="ECO:0000313" key="7">
    <source>
        <dbReference type="Proteomes" id="UP000198740"/>
    </source>
</evidence>
<evidence type="ECO:0000259" key="5">
    <source>
        <dbReference type="PROSITE" id="PS50305"/>
    </source>
</evidence>
<dbReference type="InterPro" id="IPR026591">
    <property type="entry name" value="Sirtuin_cat_small_dom_sf"/>
</dbReference>
<accession>A0ABY0THG9</accession>
<keyword evidence="3" id="KW-0963">Cytoplasm</keyword>
<dbReference type="Pfam" id="PF02146">
    <property type="entry name" value="SIR2"/>
    <property type="match status" value="1"/>
</dbReference>
<dbReference type="HAMAP" id="MF_01121">
    <property type="entry name" value="Sirtuin_ClassIII"/>
    <property type="match status" value="1"/>
</dbReference>
<protein>
    <recommendedName>
        <fullName evidence="3">NAD-dependent protein deacylase</fullName>
        <ecNumber evidence="3">2.3.1.286</ecNumber>
    </recommendedName>
    <alternativeName>
        <fullName evidence="3">Regulatory protein SIR2 homolog</fullName>
    </alternativeName>
</protein>
<proteinExistence type="inferred from homology"/>
<dbReference type="SUPFAM" id="SSF52467">
    <property type="entry name" value="DHS-like NAD/FAD-binding domain"/>
    <property type="match status" value="1"/>
</dbReference>
<evidence type="ECO:0000256" key="1">
    <source>
        <dbReference type="ARBA" id="ARBA00022679"/>
    </source>
</evidence>
<dbReference type="CDD" id="cd01412">
    <property type="entry name" value="SIRT5_Af1_CobB"/>
    <property type="match status" value="1"/>
</dbReference>
<comment type="caution">
    <text evidence="6">The sequence shown here is derived from an EMBL/GenBank/DDBJ whole genome shotgun (WGS) entry which is preliminary data.</text>
</comment>
<dbReference type="Gene3D" id="3.30.1600.10">
    <property type="entry name" value="SIR2/SIRT2 'Small Domain"/>
    <property type="match status" value="1"/>
</dbReference>
<feature type="binding site" evidence="3 4">
    <location>
        <position position="151"/>
    </location>
    <ligand>
        <name>Zn(2+)</name>
        <dbReference type="ChEBI" id="CHEBI:29105"/>
    </ligand>
</feature>
<evidence type="ECO:0000313" key="6">
    <source>
        <dbReference type="EMBL" id="SDQ84082.1"/>
    </source>
</evidence>
<organism evidence="6 7">
    <name type="scientific">Pseudomonas grimontii</name>
    <dbReference type="NCBI Taxonomy" id="129847"/>
    <lineage>
        <taxon>Bacteria</taxon>
        <taxon>Pseudomonadati</taxon>
        <taxon>Pseudomonadota</taxon>
        <taxon>Gammaproteobacteria</taxon>
        <taxon>Pseudomonadales</taxon>
        <taxon>Pseudomonadaceae</taxon>
        <taxon>Pseudomonas</taxon>
    </lineage>
</organism>